<sequence>MATILKTLAYEEIAKDPLALLLKSYKTSIKLPIKISEELLHYINERDLGITENHLRIFKIIDCQFTRIILQGNKLIDYNCFELFQGKHIESLEIDNLACSNFKWLEYIESNHLKALKISRGKVALATMYNDTFLSRHIVHLKNIVDLNVSWCYITNESLNDFALNLINLETLNLSFNNVNNFAPLSKLKKLHTLDCSMKISFWSCDTFSSLLTLENIKKMIVSTEVSGSHDLELDDFLNHAKYSQIKSLDIHGYFIKDEGNLV</sequence>
<dbReference type="InterPro" id="IPR025875">
    <property type="entry name" value="Leu-rich_rpt_4"/>
</dbReference>
<dbReference type="AlphaFoldDB" id="A0A7I8VWU3"/>
<dbReference type="InterPro" id="IPR032675">
    <property type="entry name" value="LRR_dom_sf"/>
</dbReference>
<keyword evidence="1" id="KW-0433">Leucine-rich repeat</keyword>
<dbReference type="Proteomes" id="UP000549394">
    <property type="component" value="Unassembled WGS sequence"/>
</dbReference>
<dbReference type="Pfam" id="PF12799">
    <property type="entry name" value="LRR_4"/>
    <property type="match status" value="1"/>
</dbReference>
<name>A0A7I8VWU3_9ANNE</name>
<organism evidence="3 4">
    <name type="scientific">Dimorphilus gyrociliatus</name>
    <dbReference type="NCBI Taxonomy" id="2664684"/>
    <lineage>
        <taxon>Eukaryota</taxon>
        <taxon>Metazoa</taxon>
        <taxon>Spiralia</taxon>
        <taxon>Lophotrochozoa</taxon>
        <taxon>Annelida</taxon>
        <taxon>Polychaeta</taxon>
        <taxon>Polychaeta incertae sedis</taxon>
        <taxon>Dinophilidae</taxon>
        <taxon>Dimorphilus</taxon>
    </lineage>
</organism>
<evidence type="ECO:0000313" key="4">
    <source>
        <dbReference type="Proteomes" id="UP000549394"/>
    </source>
</evidence>
<gene>
    <name evidence="3" type="ORF">DGYR_LOCUS8178</name>
</gene>
<keyword evidence="2" id="KW-0677">Repeat</keyword>
<dbReference type="EMBL" id="CAJFCJ010000011">
    <property type="protein sequence ID" value="CAD5120016.1"/>
    <property type="molecule type" value="Genomic_DNA"/>
</dbReference>
<comment type="caution">
    <text evidence="3">The sequence shown here is derived from an EMBL/GenBank/DDBJ whole genome shotgun (WGS) entry which is preliminary data.</text>
</comment>
<evidence type="ECO:0000256" key="2">
    <source>
        <dbReference type="ARBA" id="ARBA00022737"/>
    </source>
</evidence>
<dbReference type="InterPro" id="IPR001611">
    <property type="entry name" value="Leu-rich_rpt"/>
</dbReference>
<proteinExistence type="predicted"/>
<protein>
    <submittedName>
        <fullName evidence="3">Uncharacterized protein</fullName>
    </submittedName>
</protein>
<dbReference type="SUPFAM" id="SSF52047">
    <property type="entry name" value="RNI-like"/>
    <property type="match status" value="1"/>
</dbReference>
<evidence type="ECO:0000313" key="3">
    <source>
        <dbReference type="EMBL" id="CAD5120016.1"/>
    </source>
</evidence>
<evidence type="ECO:0000256" key="1">
    <source>
        <dbReference type="ARBA" id="ARBA00022614"/>
    </source>
</evidence>
<accession>A0A7I8VWU3</accession>
<dbReference type="PROSITE" id="PS51450">
    <property type="entry name" value="LRR"/>
    <property type="match status" value="1"/>
</dbReference>
<keyword evidence="4" id="KW-1185">Reference proteome</keyword>
<reference evidence="3 4" key="1">
    <citation type="submission" date="2020-08" db="EMBL/GenBank/DDBJ databases">
        <authorList>
            <person name="Hejnol A."/>
        </authorList>
    </citation>
    <scope>NUCLEOTIDE SEQUENCE [LARGE SCALE GENOMIC DNA]</scope>
</reference>
<dbReference type="Gene3D" id="3.80.10.10">
    <property type="entry name" value="Ribonuclease Inhibitor"/>
    <property type="match status" value="1"/>
</dbReference>